<dbReference type="Pfam" id="PF15787">
    <property type="entry name" value="DUF4704"/>
    <property type="match status" value="1"/>
</dbReference>
<dbReference type="InterPro" id="IPR013320">
    <property type="entry name" value="ConA-like_dom_sf"/>
</dbReference>
<dbReference type="GO" id="GO:0008104">
    <property type="term" value="P:intracellular protein localization"/>
    <property type="evidence" value="ECO:0007669"/>
    <property type="project" value="TreeGrafter"/>
</dbReference>
<dbReference type="InterPro" id="IPR046852">
    <property type="entry name" value="Neurobeachin_a-sol"/>
</dbReference>
<keyword evidence="1" id="KW-1133">Transmembrane helix</keyword>
<dbReference type="GO" id="GO:0005829">
    <property type="term" value="C:cytosol"/>
    <property type="evidence" value="ECO:0007669"/>
    <property type="project" value="TreeGrafter"/>
</dbReference>
<evidence type="ECO:0000313" key="5">
    <source>
        <dbReference type="WBParaSite" id="BPAG_0001037701-mRNA-1"/>
    </source>
</evidence>
<protein>
    <submittedName>
        <fullName evidence="5">BEACH-type PH domain-containing protein</fullName>
    </submittedName>
</protein>
<accession>A0A158PRI4</accession>
<dbReference type="PANTHER" id="PTHR13743:SF162">
    <property type="entry name" value="NEUROBEACHIN"/>
    <property type="match status" value="1"/>
</dbReference>
<evidence type="ECO:0000259" key="2">
    <source>
        <dbReference type="PROSITE" id="PS51783"/>
    </source>
</evidence>
<dbReference type="Proteomes" id="UP000278627">
    <property type="component" value="Unassembled WGS sequence"/>
</dbReference>
<dbReference type="InterPro" id="IPR031570">
    <property type="entry name" value="NBEA/BDCP_DUF4704"/>
</dbReference>
<dbReference type="EMBL" id="UZAD01013184">
    <property type="protein sequence ID" value="VDN91525.1"/>
    <property type="molecule type" value="Genomic_DNA"/>
</dbReference>
<feature type="transmembrane region" description="Helical" evidence="1">
    <location>
        <begin position="79"/>
        <end position="102"/>
    </location>
</feature>
<dbReference type="Pfam" id="PF13385">
    <property type="entry name" value="Laminin_G_3"/>
    <property type="match status" value="1"/>
</dbReference>
<name>A0A158PRI4_BRUPA</name>
<dbReference type="Gene3D" id="2.60.120.200">
    <property type="match status" value="1"/>
</dbReference>
<keyword evidence="1" id="KW-0812">Transmembrane</keyword>
<dbReference type="InterPro" id="IPR050865">
    <property type="entry name" value="BEACH_Domain"/>
</dbReference>
<dbReference type="InterPro" id="IPR010508">
    <property type="entry name" value="NBEA-like_DUF1088"/>
</dbReference>
<dbReference type="Pfam" id="PF06469">
    <property type="entry name" value="DUF1088"/>
    <property type="match status" value="1"/>
</dbReference>
<dbReference type="GO" id="GO:0016020">
    <property type="term" value="C:membrane"/>
    <property type="evidence" value="ECO:0007669"/>
    <property type="project" value="TreeGrafter"/>
</dbReference>
<keyword evidence="4" id="KW-1185">Reference proteome</keyword>
<dbReference type="WBParaSite" id="BPAG_0001037701-mRNA-1">
    <property type="protein sequence ID" value="BPAG_0001037701-mRNA-1"/>
    <property type="gene ID" value="BPAG_0001037701"/>
</dbReference>
<proteinExistence type="predicted"/>
<dbReference type="GO" id="GO:0019901">
    <property type="term" value="F:protein kinase binding"/>
    <property type="evidence" value="ECO:0007669"/>
    <property type="project" value="TreeGrafter"/>
</dbReference>
<dbReference type="STRING" id="6280.A0A158PRI4"/>
<keyword evidence="1" id="KW-0472">Membrane</keyword>
<reference evidence="3 4" key="2">
    <citation type="submission" date="2018-11" db="EMBL/GenBank/DDBJ databases">
        <authorList>
            <consortium name="Pathogen Informatics"/>
        </authorList>
    </citation>
    <scope>NUCLEOTIDE SEQUENCE [LARGE SCALE GENOMIC DNA]</scope>
</reference>
<dbReference type="InterPro" id="IPR023362">
    <property type="entry name" value="PH-BEACH_dom"/>
</dbReference>
<evidence type="ECO:0000256" key="1">
    <source>
        <dbReference type="SAM" id="Phobius"/>
    </source>
</evidence>
<organism evidence="5">
    <name type="scientific">Brugia pahangi</name>
    <name type="common">Filarial nematode worm</name>
    <dbReference type="NCBI Taxonomy" id="6280"/>
    <lineage>
        <taxon>Eukaryota</taxon>
        <taxon>Metazoa</taxon>
        <taxon>Ecdysozoa</taxon>
        <taxon>Nematoda</taxon>
        <taxon>Chromadorea</taxon>
        <taxon>Rhabditida</taxon>
        <taxon>Spirurina</taxon>
        <taxon>Spiruromorpha</taxon>
        <taxon>Filarioidea</taxon>
        <taxon>Onchocercidae</taxon>
        <taxon>Brugia</taxon>
    </lineage>
</organism>
<evidence type="ECO:0000313" key="3">
    <source>
        <dbReference type="EMBL" id="VDN91525.1"/>
    </source>
</evidence>
<dbReference type="PANTHER" id="PTHR13743">
    <property type="entry name" value="BEIGE/BEACH-RELATED"/>
    <property type="match status" value="1"/>
</dbReference>
<dbReference type="SUPFAM" id="SSF49899">
    <property type="entry name" value="Concanavalin A-like lectins/glucanases"/>
    <property type="match status" value="1"/>
</dbReference>
<gene>
    <name evidence="3" type="ORF">BPAG_LOCUS10339</name>
</gene>
<dbReference type="PROSITE" id="PS51783">
    <property type="entry name" value="PH_BEACH"/>
    <property type="match status" value="1"/>
</dbReference>
<reference evidence="5" key="1">
    <citation type="submission" date="2016-04" db="UniProtKB">
        <authorList>
            <consortium name="WormBaseParasite"/>
        </authorList>
    </citation>
    <scope>IDENTIFICATION</scope>
</reference>
<dbReference type="Pfam" id="PF20425">
    <property type="entry name" value="Neurobeachin"/>
    <property type="match status" value="1"/>
</dbReference>
<sequence>MTLQIELFQRGEEKRKAGGTAVLEPRMSTFDISDSKIEVIAVDTRNAGSCNTAGHIQCLLITNEESALSRSMSLMISMLYSLSVTYLAHFWSFLTAISLVVWCELSFFFYYEVIMKMVPYTTVFGDQLSISNRKNLCDAENEGEMEDVRLDERSVMSTADDLSSSSMLKEAVDDIVDNHNKGEVADVQDEDDKSLEDEQAMSSFEKQVDLIKSKVENNTVIIHSVDEMPDETFQRLQQGLHDKTLTHKEIVDSVFNTLVGGTFDIESNFIIGDSRNITRLLHLLDTAPSHLEAEIWSVFIGVVRKSARNMQACSRVGLVLEILERLSNSDAVVSDLLIQLLGVLTTYSITVKETKRFLRALKAVNRKWRKNSIKLLDVLGEMPKRDGADVFFSFPGVHSAGIALPPLTKWPYQNGWSFCTWLKMDPLNSVNFEKERPYIYCFRTTKGLGYNCYIMGNCLVISCIKVVGKETARCIRFELTPRRWHHVAISHIYSRWSKSEIQCFVDGQMIESFDVSWFVSTTEHFDKCSIGCGPDGEEPFCGQIAALYVFSEALSAQQVNAIFCLGSSYQSCFLHEAETDLSDDYKKFIFDGKLSASVVIAYSPKNCDGQLCLHSASKIGAPYFVQVPHAIMKEGVEVVKTYSIHNSLHSLGGIQMLLPLFSQLDFPQYDGNVRKIDVCSKLLSAISLLLRTASNAPQQLYHSRAFLVISQALYESIVINAALFQSSSSNLSQHVLEILIDISKYLLAFPSGTPLLKHLFDYILFNPELWSRADPIIQIQLYYFLASEFLTSANFMLIVQRCATVVEVLHTIKMYYWVVMPHSPSLYNVISREGRPSRNEVITIRAHMLTFVSRLICMPDPKESGIMNRDGEFNALLNFIATDDNLYDVLALTTRLLCEKPAAMVPAFDRKKGLAVVFKLINSVNELVRIPALKIFGYFLCRSTLKRKTDSVSSLNLLSLVTDRLLLNATHLTLATYNVLFEILTEQMTPTINYLAHASISDVMRFENPMMLKVITNLITQSENNLELMKVKRIFLEDLLHMCKNSRDNRRTILQMSVWQEWLISLAYIFPKNEDEVEISELVYHVFAELLFHAIYLEYGGWRVWVDTLAIAHSKVSWERHQIKFHRGGERETDVIFYLVQNLVSSVARTVDGLVDEVERKDESKISDDQLSSIYRTPEFCWSDVHLRLLDDLLVSIESTVEEWKKGTATILDVVNSNENSIFVANCVHVLSQLIDLLVMACGGLLPLLAAATSPNSELEIMDSTNQTLAIGNAARLLARFVVLADVFIFASGISFSDLEQEKNMPNGGILRQTLRLVSTVAVRNILACRIKTSFGKMSYTDAKQVTRAQQIAEFVSDTLDVGNKEGILDPEHLVQEVDLQRLRGVIYRDMEENRQAQFLALAVTYLLSVLMVSRYRDILEPPSIPSPFFDTTITGGTNKDCGNSLRQTDEESCTEENGELSNYEDNIVDKNVFLREESSISLEENKEKELQSNIYRQDHLDTFNDSSLANRELETGERRAYLTTKLQKALETTAPLLREILTDFRSYLQKTLLGTHGQEIMNDSKVMETMKNQARSVIELVMLLCSQEWQTSLQKHAGLAFIELSPISFLFISFRFVFQSGSSSSGRLMAHATRDHILRVANEADFILNRLRAEDISKHAQFESDAAEQMHRRRKEEQVNDHLITANRRRDLLVSARLLERLTSLLSYPGGAWNDPCQHLETFWKLDVWEDDSRRRKRFVLNPYGCHHSAACLKAILESKSSNKEVDKAREDLLRDLVAQRLVSLGSLKPGSTLGELVDETDFEKWATEPDVAIDLQRALMDWSDATGISERDYGKAGIRILGMKRLGTNEKTTYGTAAKLIAPGLVVPGTLSITNYELFFDADEDDPLYKEQDPKEQ</sequence>
<feature type="domain" description="BEACH-type PH" evidence="2">
    <location>
        <begin position="1849"/>
        <end position="1899"/>
    </location>
</feature>
<evidence type="ECO:0000313" key="4">
    <source>
        <dbReference type="Proteomes" id="UP000278627"/>
    </source>
</evidence>